<sequence length="488" mass="52698">MTFKIAIGGIEHETNTFCAGEVQLSDFNIERGHSITDTNRGVRSYIGGMLDAAAALGATVVPTILATTEPAGLISRSAYSRMIDDLIADIDRSLPLDAVVLALHGAGIAEGIGNIEVDICRRVRELVGSDVKIVITLDLHGNLSPKLCEFIDAAFGTHYHPHIDMFERGQDAVNIIPRLLDGSLATKVYIEKLPFLLAPVTTMYGSAAAINEMCRSMEEEPDIVSCTFFHGFPYADSLDTGASVLTVANRDAEKAKDAAKRVSRFVWDSRNEIRAKALTPEEAIRSALTSEDWPVVVLDGADNPGGGCPGDGTYLLSAMLQARLKDACFAMICDPAVVAQARHAGAGATIDVELGGKVDQMHGAPIAATAYIKALTDGRQLRRSPMGQGMQVSVGPTARLQVQGIDIVVVSDRSQVMDPEIFLMHGILVSRYRIVGVKSTNHWRAGFAGLIKRDYLADSPGLMSQDLTRYSYKLIPRPIWPLDQETGY</sequence>
<evidence type="ECO:0000313" key="1">
    <source>
        <dbReference type="EMBL" id="MER9287649.1"/>
    </source>
</evidence>
<accession>A0ACC6T6Q9</accession>
<reference evidence="1 2" key="1">
    <citation type="journal article" date="2024" name="Proc. Natl. Acad. Sci. U.S.A.">
        <title>The evolutionary genomics of adaptation to stress in wild rhizobium bacteria.</title>
        <authorList>
            <person name="Kehlet-Delgado H."/>
            <person name="Montoya A.P."/>
            <person name="Jensen K.T."/>
            <person name="Wendlandt C.E."/>
            <person name="Dexheimer C."/>
            <person name="Roberts M."/>
            <person name="Torres Martinez L."/>
            <person name="Friesen M.L."/>
            <person name="Griffitts J.S."/>
            <person name="Porter S.S."/>
        </authorList>
    </citation>
    <scope>NUCLEOTIDE SEQUENCE [LARGE SCALE GENOMIC DNA]</scope>
    <source>
        <strain evidence="1 2">M0468</strain>
    </source>
</reference>
<name>A0ACC6T6Q9_9HYPH</name>
<organism evidence="1 2">
    <name type="scientific">Mesorhizobium australicum</name>
    <dbReference type="NCBI Taxonomy" id="536018"/>
    <lineage>
        <taxon>Bacteria</taxon>
        <taxon>Pseudomonadati</taxon>
        <taxon>Pseudomonadota</taxon>
        <taxon>Alphaproteobacteria</taxon>
        <taxon>Hyphomicrobiales</taxon>
        <taxon>Phyllobacteriaceae</taxon>
        <taxon>Mesorhizobium</taxon>
    </lineage>
</organism>
<comment type="caution">
    <text evidence="1">The sequence shown here is derived from an EMBL/GenBank/DDBJ whole genome shotgun (WGS) entry which is preliminary data.</text>
</comment>
<dbReference type="EMBL" id="JAMYRI010000023">
    <property type="protein sequence ID" value="MER9287649.1"/>
    <property type="molecule type" value="Genomic_DNA"/>
</dbReference>
<proteinExistence type="predicted"/>
<protein>
    <submittedName>
        <fullName evidence="1">M81 family metallopeptidase</fullName>
    </submittedName>
</protein>
<gene>
    <name evidence="1" type="ORF">NKI81_27540</name>
</gene>
<dbReference type="Proteomes" id="UP001480082">
    <property type="component" value="Unassembled WGS sequence"/>
</dbReference>
<evidence type="ECO:0000313" key="2">
    <source>
        <dbReference type="Proteomes" id="UP001480082"/>
    </source>
</evidence>
<keyword evidence="2" id="KW-1185">Reference proteome</keyword>